<protein>
    <submittedName>
        <fullName evidence="1">Unnamed protein product</fullName>
    </submittedName>
</protein>
<evidence type="ECO:0000313" key="1">
    <source>
        <dbReference type="EMBL" id="GME81468.1"/>
    </source>
</evidence>
<comment type="caution">
    <text evidence="1">The sequence shown here is derived from an EMBL/GenBank/DDBJ whole genome shotgun (WGS) entry which is preliminary data.</text>
</comment>
<keyword evidence="2" id="KW-1185">Reference proteome</keyword>
<name>A0ACB5T4N2_AMBMO</name>
<reference evidence="1" key="1">
    <citation type="submission" date="2023-04" db="EMBL/GenBank/DDBJ databases">
        <title>Ambrosiozyma monospora NBRC 10751.</title>
        <authorList>
            <person name="Ichikawa N."/>
            <person name="Sato H."/>
            <person name="Tonouchi N."/>
        </authorList>
    </citation>
    <scope>NUCLEOTIDE SEQUENCE</scope>
    <source>
        <strain evidence="1">NBRC 10751</strain>
    </source>
</reference>
<proteinExistence type="predicted"/>
<evidence type="ECO:0000313" key="2">
    <source>
        <dbReference type="Proteomes" id="UP001165064"/>
    </source>
</evidence>
<organism evidence="1 2">
    <name type="scientific">Ambrosiozyma monospora</name>
    <name type="common">Yeast</name>
    <name type="synonym">Endomycopsis monosporus</name>
    <dbReference type="NCBI Taxonomy" id="43982"/>
    <lineage>
        <taxon>Eukaryota</taxon>
        <taxon>Fungi</taxon>
        <taxon>Dikarya</taxon>
        <taxon>Ascomycota</taxon>
        <taxon>Saccharomycotina</taxon>
        <taxon>Pichiomycetes</taxon>
        <taxon>Pichiales</taxon>
        <taxon>Pichiaceae</taxon>
        <taxon>Ambrosiozyma</taxon>
    </lineage>
</organism>
<dbReference type="EMBL" id="BSXS01003527">
    <property type="protein sequence ID" value="GME81468.1"/>
    <property type="molecule type" value="Genomic_DNA"/>
</dbReference>
<dbReference type="Proteomes" id="UP001165064">
    <property type="component" value="Unassembled WGS sequence"/>
</dbReference>
<gene>
    <name evidence="1" type="ORF">Amon02_000495400</name>
</gene>
<sequence>MGGQSGGFYDTNANYSVIANDESDSENDTDGSEERHAECINRLGFDLEYPELLPYVLEAQNDAIRWGKQRQRETNLKREQEAREREQQNQQTQQTQQRQQQQQHRPILKSSGPGAFGLYQSSDDDDDDRAVRAAIDGYAATLESDSDNDSDPDGFGGYYMKAQNEAIALSKKWQREADEKRQREKKEKEEQERREKEQQQHKTNPIFKTFGPGVFGLNHSSDDERDDRVLQNFFSNTFNPAGSHQADTNFNTTQSNQVNSTFNFGSRELPVLDIATLPTANQSSTRAATVPTTTTPENGSRARNNRRNRRGYRGRGRGGRH</sequence>
<accession>A0ACB5T4N2</accession>